<dbReference type="NCBIfam" id="NF010621">
    <property type="entry name" value="PRK14014.1"/>
    <property type="match status" value="1"/>
</dbReference>
<feature type="domain" description="Phospholipid/glycerol acyltransferase" evidence="2">
    <location>
        <begin position="115"/>
        <end position="257"/>
    </location>
</feature>
<dbReference type="SUPFAM" id="SSF69593">
    <property type="entry name" value="Glycerol-3-phosphate (1)-acyltransferase"/>
    <property type="match status" value="1"/>
</dbReference>
<dbReference type="PANTHER" id="PTHR10983:SF15">
    <property type="entry name" value="ACYLTRANSFERASE YIHG-RELATED"/>
    <property type="match status" value="1"/>
</dbReference>
<keyword evidence="3" id="KW-0012">Acyltransferase</keyword>
<keyword evidence="1" id="KW-0812">Transmembrane</keyword>
<comment type="caution">
    <text evidence="3">The sequence shown here is derived from an EMBL/GenBank/DDBJ whole genome shotgun (WGS) entry which is preliminary data.</text>
</comment>
<name>A0ABD7GB11_AERHY</name>
<protein>
    <submittedName>
        <fullName evidence="3">Acyltransferase</fullName>
    </submittedName>
</protein>
<reference evidence="3 4" key="1">
    <citation type="journal article" date="2018" name="PLoS ONE">
        <title>Phenotypic characterization and whole genome analysis of extended-spectrum beta-lactamase-producing bacteria isolated from dogs in Germany.</title>
        <authorList>
            <person name="Boehmer T."/>
            <person name="Vogler A.J."/>
            <person name="Thomas A."/>
            <person name="Sauer S."/>
            <person name="Hergenroether M."/>
            <person name="Straubinger R.K."/>
            <person name="Birdsell D."/>
            <person name="Keim P."/>
            <person name="Sahl J.W."/>
            <person name="Williamson C.H."/>
            <person name="Riehm J.M."/>
        </authorList>
    </citation>
    <scope>NUCLEOTIDE SEQUENCE [LARGE SCALE GENOMIC DNA]</scope>
    <source>
        <strain evidence="3 4">AFG_SD03_1510_Ahy_093</strain>
    </source>
</reference>
<evidence type="ECO:0000313" key="4">
    <source>
        <dbReference type="Proteomes" id="UP000253075"/>
    </source>
</evidence>
<organism evidence="3 4">
    <name type="scientific">Aeromonas hydrophila</name>
    <dbReference type="NCBI Taxonomy" id="644"/>
    <lineage>
        <taxon>Bacteria</taxon>
        <taxon>Pseudomonadati</taxon>
        <taxon>Pseudomonadota</taxon>
        <taxon>Gammaproteobacteria</taxon>
        <taxon>Aeromonadales</taxon>
        <taxon>Aeromonadaceae</taxon>
        <taxon>Aeromonas</taxon>
    </lineage>
</organism>
<dbReference type="Pfam" id="PF01553">
    <property type="entry name" value="Acyltransferase"/>
    <property type="match status" value="1"/>
</dbReference>
<accession>A0ABD7GB11</accession>
<keyword evidence="1" id="KW-0472">Membrane</keyword>
<evidence type="ECO:0000256" key="1">
    <source>
        <dbReference type="SAM" id="Phobius"/>
    </source>
</evidence>
<keyword evidence="1" id="KW-1133">Transmembrane helix</keyword>
<evidence type="ECO:0000259" key="2">
    <source>
        <dbReference type="SMART" id="SM00563"/>
    </source>
</evidence>
<dbReference type="EMBL" id="PUTQ01000005">
    <property type="protein sequence ID" value="RCF51736.1"/>
    <property type="molecule type" value="Genomic_DNA"/>
</dbReference>
<feature type="transmembrane region" description="Helical" evidence="1">
    <location>
        <begin position="35"/>
        <end position="61"/>
    </location>
</feature>
<evidence type="ECO:0000313" key="3">
    <source>
        <dbReference type="EMBL" id="RCF51736.1"/>
    </source>
</evidence>
<dbReference type="Proteomes" id="UP000253075">
    <property type="component" value="Unassembled WGS sequence"/>
</dbReference>
<dbReference type="AlphaFoldDB" id="A0ABD7GB11"/>
<dbReference type="InterPro" id="IPR002123">
    <property type="entry name" value="Plipid/glycerol_acylTrfase"/>
</dbReference>
<gene>
    <name evidence="3" type="ORF">C6C11_05040</name>
</gene>
<dbReference type="GO" id="GO:0016746">
    <property type="term" value="F:acyltransferase activity"/>
    <property type="evidence" value="ECO:0007669"/>
    <property type="project" value="UniProtKB-KW"/>
</dbReference>
<dbReference type="SMART" id="SM00563">
    <property type="entry name" value="PlsC"/>
    <property type="match status" value="1"/>
</dbReference>
<dbReference type="CDD" id="cd07990">
    <property type="entry name" value="LPLAT_LCLAT1-like"/>
    <property type="match status" value="1"/>
</dbReference>
<reference evidence="4" key="2">
    <citation type="submission" date="2018-02" db="EMBL/GenBank/DDBJ databases">
        <title>Phenotypic characterization and whole genome analysis of multidrug-resistant, extended-spectrum beta-lactamase-producing bacteria isolated from dogs in Germany.</title>
        <authorList>
            <person name="Williamson C."/>
        </authorList>
    </citation>
    <scope>NUCLEOTIDE SEQUENCE [LARGE SCALE GENOMIC DNA]</scope>
    <source>
        <strain evidence="4">AFG_SD03_1510_Ahy_093</strain>
    </source>
</reference>
<sequence length="344" mass="38992">MAERDLAREGPDPGAAAGGQDALNDAMLTLLPGPLVLLISAGLTILFTALCASLILLVSLAKLLLPIPAFGRACSRLNNRFMRLWLACNALVIRLTTRIDWQVEDDTRLRKDGWYLIVSNHMSWTDIVVLGHLFRDRLPVPKFFMKHELIYIPLLGLACWGLDMPFMRRYSREFLLRNPHLRGKDIETTRNACEKFRHIPTTVINFVEGTRFTEAKRDASRSRYQHLMSPKAAGLAFTLAAMGEQFDSLINVTISYPDNPETPFKDFLMGRMKRIRVRIEELPVDEQLVGDYFNDKQFKRGFQQWLNQRWQEKDAVLAQWQAADAAAQAEPQAAKASAEASSGS</sequence>
<keyword evidence="3" id="KW-0808">Transferase</keyword>
<proteinExistence type="predicted"/>
<dbReference type="PANTHER" id="PTHR10983">
    <property type="entry name" value="1-ACYLGLYCEROL-3-PHOSPHATE ACYLTRANSFERASE-RELATED"/>
    <property type="match status" value="1"/>
</dbReference>